<evidence type="ECO:0000256" key="2">
    <source>
        <dbReference type="SAM" id="SignalP"/>
    </source>
</evidence>
<sequence>MDGTILSIAVLLVTLLAILLGSNAQPQSLAPENRTRLIRSSIPYASDGRSWTAKLFSRGITPKSSRRNSKDDGAQRRLSKLTKKMKKWLKKKEKKATGEEFNPNIVVLPTDDATPFFQQMMPVNGSIPDDGCDSNSVRFANDRNCYPVLGRGPCNDPKQWVTVDPYTFKGRCTPRLCGRERVFVVRDGLCHDIYDPIECQGGRRLYYSPYGDPICDCPIGHYPFPNPQDDCVPLFTQGPCPYRYVLTIDSAGSLSCTPSQCPELPATVYGDGAIYGHSRQVQWVPTKNGVCYELGTSGPCSSYNSQGQLLGYDVLKRQLECVDITNSTSPYFSSCEEKDLLDSVYDQFHPEYDVFRIWLAYQSLHLEEAVKYGKKKKNKKTIKGGGYERRQQGTLGAIQFPSSNIPLLNPTRTGTGQGKGTNPIVPDRNRREVQQVVKPGSATNCQGRQVFNAATGQCRNAF</sequence>
<dbReference type="EMBL" id="LRGB01000146">
    <property type="protein sequence ID" value="KZS20592.1"/>
    <property type="molecule type" value="Genomic_DNA"/>
</dbReference>
<dbReference type="PANTHER" id="PTHR21177">
    <property type="entry name" value="IP06524P-RELATED"/>
    <property type="match status" value="1"/>
</dbReference>
<reference evidence="3 4" key="1">
    <citation type="submission" date="2016-03" db="EMBL/GenBank/DDBJ databases">
        <title>EvidentialGene: Evidence-directed Construction of Genes on Genomes.</title>
        <authorList>
            <person name="Gilbert D.G."/>
            <person name="Choi J.-H."/>
            <person name="Mockaitis K."/>
            <person name="Colbourne J."/>
            <person name="Pfrender M."/>
        </authorList>
    </citation>
    <scope>NUCLEOTIDE SEQUENCE [LARGE SCALE GENOMIC DNA]</scope>
    <source>
        <strain evidence="3 4">Xinb3</strain>
        <tissue evidence="3">Complete organism</tissue>
    </source>
</reference>
<comment type="caution">
    <text evidence="3">The sequence shown here is derived from an EMBL/GenBank/DDBJ whole genome shotgun (WGS) entry which is preliminary data.</text>
</comment>
<dbReference type="PANTHER" id="PTHR21177:SF7">
    <property type="entry name" value="GH11627P"/>
    <property type="match status" value="1"/>
</dbReference>
<name>A0A0P5E5B3_9CRUS</name>
<dbReference type="InterPro" id="IPR031993">
    <property type="entry name" value="DUF4789"/>
</dbReference>
<feature type="chain" id="PRO_5013462161" evidence="2">
    <location>
        <begin position="25"/>
        <end position="462"/>
    </location>
</feature>
<feature type="signal peptide" evidence="2">
    <location>
        <begin position="1"/>
        <end position="24"/>
    </location>
</feature>
<evidence type="ECO:0000256" key="1">
    <source>
        <dbReference type="SAM" id="MobiDB-lite"/>
    </source>
</evidence>
<keyword evidence="4" id="KW-1185">Reference proteome</keyword>
<accession>A0A0P5E5B3</accession>
<feature type="compositionally biased region" description="Polar residues" evidence="1">
    <location>
        <begin position="401"/>
        <end position="414"/>
    </location>
</feature>
<organism evidence="3 4">
    <name type="scientific">Daphnia magna</name>
    <dbReference type="NCBI Taxonomy" id="35525"/>
    <lineage>
        <taxon>Eukaryota</taxon>
        <taxon>Metazoa</taxon>
        <taxon>Ecdysozoa</taxon>
        <taxon>Arthropoda</taxon>
        <taxon>Crustacea</taxon>
        <taxon>Branchiopoda</taxon>
        <taxon>Diplostraca</taxon>
        <taxon>Cladocera</taxon>
        <taxon>Anomopoda</taxon>
        <taxon>Daphniidae</taxon>
        <taxon>Daphnia</taxon>
    </lineage>
</organism>
<proteinExistence type="predicted"/>
<evidence type="ECO:0000313" key="4">
    <source>
        <dbReference type="Proteomes" id="UP000076858"/>
    </source>
</evidence>
<dbReference type="Pfam" id="PF16033">
    <property type="entry name" value="DUF4789"/>
    <property type="match status" value="1"/>
</dbReference>
<dbReference type="Proteomes" id="UP000076858">
    <property type="component" value="Unassembled WGS sequence"/>
</dbReference>
<keyword evidence="2" id="KW-0732">Signal</keyword>
<protein>
    <submittedName>
        <fullName evidence="3">Uncharacterized protein</fullName>
    </submittedName>
</protein>
<evidence type="ECO:0000313" key="3">
    <source>
        <dbReference type="EMBL" id="KZS20592.1"/>
    </source>
</evidence>
<dbReference type="AlphaFoldDB" id="A0A0P5E5B3"/>
<gene>
    <name evidence="3" type="ORF">APZ42_012665</name>
</gene>
<feature type="region of interest" description="Disordered" evidence="1">
    <location>
        <begin position="401"/>
        <end position="430"/>
    </location>
</feature>
<dbReference type="OrthoDB" id="6347202at2759"/>